<comment type="similarity">
    <text evidence="15">Belongs to the RNase E/G family. RNase E subfamily.</text>
</comment>
<feature type="region of interest" description="Disordered" evidence="16">
    <location>
        <begin position="565"/>
        <end position="969"/>
    </location>
</feature>
<keyword evidence="8 15" id="KW-0479">Metal-binding</keyword>
<feature type="binding site" evidence="15">
    <location>
        <position position="345"/>
    </location>
    <ligand>
        <name>Mg(2+)</name>
        <dbReference type="ChEBI" id="CHEBI:18420"/>
        <note>catalytic</note>
    </ligand>
</feature>
<comment type="cofactor">
    <cofactor evidence="15">
        <name>Mg(2+)</name>
        <dbReference type="ChEBI" id="CHEBI:18420"/>
    </cofactor>
    <text evidence="15">Binds 1 Mg(2+) ion per subunit.</text>
</comment>
<dbReference type="Pfam" id="PF10150">
    <property type="entry name" value="RNase_E_G"/>
    <property type="match status" value="1"/>
</dbReference>
<feature type="compositionally biased region" description="Polar residues" evidence="16">
    <location>
        <begin position="821"/>
        <end position="836"/>
    </location>
</feature>
<dbReference type="Pfam" id="PF20833">
    <property type="entry name" value="RNase_E_G_Thio"/>
    <property type="match status" value="1"/>
</dbReference>
<feature type="compositionally biased region" description="Acidic residues" evidence="16">
    <location>
        <begin position="839"/>
        <end position="851"/>
    </location>
</feature>
<keyword evidence="14 15" id="KW-0472">Membrane</keyword>
<keyword evidence="9 15" id="KW-0699">rRNA-binding</keyword>
<feature type="compositionally biased region" description="Polar residues" evidence="16">
    <location>
        <begin position="751"/>
        <end position="767"/>
    </location>
</feature>
<evidence type="ECO:0000259" key="17">
    <source>
        <dbReference type="PROSITE" id="PS50126"/>
    </source>
</evidence>
<evidence type="ECO:0000256" key="4">
    <source>
        <dbReference type="ARBA" id="ARBA00022519"/>
    </source>
</evidence>
<name>A0ABT3P7G5_9ALTE</name>
<accession>A0ABT3P7G5</accession>
<dbReference type="SUPFAM" id="SSF50249">
    <property type="entry name" value="Nucleic acid-binding proteins"/>
    <property type="match status" value="1"/>
</dbReference>
<comment type="catalytic activity">
    <reaction evidence="15">
        <text>Endonucleolytic cleavage of single-stranded RNA in A- and U-rich regions.</text>
        <dbReference type="EC" id="3.1.26.12"/>
    </reaction>
</comment>
<feature type="compositionally biased region" description="Basic and acidic residues" evidence="16">
    <location>
        <begin position="601"/>
        <end position="622"/>
    </location>
</feature>
<sequence>MKRMLINATQQEELRVALVDGQRLYDLDIESPGHEQKKANIYKGKITRVEPSLEAAFVDYGAERHGFLPLKEIARTYFPDGYRFDGRPNIKDVIKEGQEVIVQIDKEERGQKGAALTTFLSLAGSYLVLMPNNPRAGGISRRIEGDERSELKESLNKLHLPDGMGLIVRTAGVGKSFEELDWDLKVLLTHWEAISKVAKDRPAPFLIHQESNVIVRAIRDYLRRDIGEILIDKTSVYEQALQHIRLVRPDFANRVKQYSGDVPLFSHFQIESQIESAFQREVRLPSGGSIVIDPTEALTSIDINSARATKGGDIEETAFNTNLEAADEIARQLRLRDLGGLVVIDFIDMTPVRHQREVENRMKEAVRNDRARIQLGRISRFGLLEMSRQRLRPSLGESAHHVCPRCSGHGTIRGTESLALSILRIIEEEAIKDNTGQIEAQLPVSVATYLLNEKRRSVRTIEKRYHVELVLIPNANLQTPHYQVTRRRPEEKVTEVSYNIDLAELSEAETSKPSAAIGKREEPALQGLVAPSQAPVVAQAEKVDKPSDSFVKKISGWIKSLFAAGSEKEETKSPTSSHKKPSSRARRDDDRKPRRSRPKNKRTERSAVEDRDDSSQRSEEKRTRNKSRNRKPAQDDNVKSPENVAPKDGQDKSSSTRKKQVVERRKRRDGRRSVRVQDADSAVPSQQANNLQGSIEQTAMETQGQAPKQVQKRTEKPVDKTVDAKKMTSPAAEPQSPDTTGSEEKADQVAERTTSANEQGENESNATRSRSRRSPRHVRAAGQRRKKTGDKPETEENAVATSPVNAEVKQDELQFDLPDDSPSQTPEQVTSASAKSQNDEPEQVEIDLVEESADKADDSVTPQQNLETKEEPVVQTEIVEAHEKVSTPASPRVDKSSVSPPARNASGKGKVNVSHPTALPAEVEATFGETPLTARADSSRPSLDVSGRLASMEFKKSGAKAPTTLPPSQ</sequence>
<gene>
    <name evidence="15 18" type="primary">rne</name>
    <name evidence="18" type="ORF">OPS25_09410</name>
</gene>
<comment type="cofactor">
    <cofactor evidence="15">
        <name>Zn(2+)</name>
        <dbReference type="ChEBI" id="CHEBI:29105"/>
    </cofactor>
    <text evidence="15">Binds 2 Zn(2+) ions per homotetramer.</text>
</comment>
<feature type="binding site" evidence="15">
    <location>
        <position position="406"/>
    </location>
    <ligand>
        <name>Zn(2+)</name>
        <dbReference type="ChEBI" id="CHEBI:29105"/>
        <note>ligand shared between dimeric partners</note>
    </ligand>
</feature>
<evidence type="ECO:0000256" key="11">
    <source>
        <dbReference type="ARBA" id="ARBA00022801"/>
    </source>
</evidence>
<dbReference type="NCBIfam" id="NF008074">
    <property type="entry name" value="PRK10811.1"/>
    <property type="match status" value="1"/>
</dbReference>
<dbReference type="HAMAP" id="MF_00970">
    <property type="entry name" value="RNase_E"/>
    <property type="match status" value="1"/>
</dbReference>
<evidence type="ECO:0000256" key="12">
    <source>
        <dbReference type="ARBA" id="ARBA00022842"/>
    </source>
</evidence>
<dbReference type="CDD" id="cd04453">
    <property type="entry name" value="S1_RNase_E"/>
    <property type="match status" value="1"/>
</dbReference>
<dbReference type="Pfam" id="PF00575">
    <property type="entry name" value="S1"/>
    <property type="match status" value="1"/>
</dbReference>
<dbReference type="InterPro" id="IPR012340">
    <property type="entry name" value="NA-bd_OB-fold"/>
</dbReference>
<protein>
    <recommendedName>
        <fullName evidence="15">Ribonuclease E</fullName>
        <shortName evidence="15">RNase E</shortName>
        <ecNumber evidence="15">3.1.26.12</ecNumber>
    </recommendedName>
</protein>
<keyword evidence="19" id="KW-1185">Reference proteome</keyword>
<feature type="domain" description="S1 motif" evidence="17">
    <location>
        <begin position="39"/>
        <end position="119"/>
    </location>
</feature>
<proteinExistence type="inferred from homology"/>
<evidence type="ECO:0000256" key="10">
    <source>
        <dbReference type="ARBA" id="ARBA00022759"/>
    </source>
</evidence>
<evidence type="ECO:0000256" key="14">
    <source>
        <dbReference type="ARBA" id="ARBA00023136"/>
    </source>
</evidence>
<dbReference type="SMART" id="SM00316">
    <property type="entry name" value="S1"/>
    <property type="match status" value="1"/>
</dbReference>
<organism evidence="18 19">
    <name type="scientific">Alteromonas aquimaris</name>
    <dbReference type="NCBI Taxonomy" id="2998417"/>
    <lineage>
        <taxon>Bacteria</taxon>
        <taxon>Pseudomonadati</taxon>
        <taxon>Pseudomonadota</taxon>
        <taxon>Gammaproteobacteria</taxon>
        <taxon>Alteromonadales</taxon>
        <taxon>Alteromonadaceae</taxon>
        <taxon>Alteromonas/Salinimonas group</taxon>
        <taxon>Alteromonas</taxon>
    </lineage>
</organism>
<comment type="caution">
    <text evidence="18">The sequence shown here is derived from an EMBL/GenBank/DDBJ whole genome shotgun (WGS) entry which is preliminary data.</text>
</comment>
<dbReference type="InterPro" id="IPR019307">
    <property type="entry name" value="RNA-bd_AU-1/RNase_E/G"/>
</dbReference>
<evidence type="ECO:0000256" key="5">
    <source>
        <dbReference type="ARBA" id="ARBA00022552"/>
    </source>
</evidence>
<dbReference type="EMBL" id="JAPFRD010000010">
    <property type="protein sequence ID" value="MCW8108713.1"/>
    <property type="molecule type" value="Genomic_DNA"/>
</dbReference>
<keyword evidence="5 15" id="KW-0698">rRNA processing</keyword>
<keyword evidence="10 15" id="KW-0255">Endonuclease</keyword>
<dbReference type="InterPro" id="IPR004659">
    <property type="entry name" value="RNase_E/G"/>
</dbReference>
<evidence type="ECO:0000256" key="8">
    <source>
        <dbReference type="ARBA" id="ARBA00022723"/>
    </source>
</evidence>
<dbReference type="NCBIfam" id="TIGR00757">
    <property type="entry name" value="RNaseEG"/>
    <property type="match status" value="1"/>
</dbReference>
<feature type="region of interest" description="Required for zinc-mediated homotetramerization and catalytic activity" evidence="15">
    <location>
        <begin position="403"/>
        <end position="406"/>
    </location>
</feature>
<feature type="compositionally biased region" description="Basic residues" evidence="16">
    <location>
        <begin position="769"/>
        <end position="788"/>
    </location>
</feature>
<reference evidence="18" key="1">
    <citation type="submission" date="2022-11" db="EMBL/GenBank/DDBJ databases">
        <title>Alteromonas sp. nov., isolated from sea water of the Qingdao.</title>
        <authorList>
            <person name="Wang Q."/>
        </authorList>
    </citation>
    <scope>NUCLEOTIDE SEQUENCE</scope>
    <source>
        <strain evidence="18">ASW11-7</strain>
    </source>
</reference>
<evidence type="ECO:0000256" key="9">
    <source>
        <dbReference type="ARBA" id="ARBA00022730"/>
    </source>
</evidence>
<evidence type="ECO:0000313" key="18">
    <source>
        <dbReference type="EMBL" id="MCW8108713.1"/>
    </source>
</evidence>
<feature type="compositionally biased region" description="Basic and acidic residues" evidence="16">
    <location>
        <begin position="712"/>
        <end position="726"/>
    </location>
</feature>
<feature type="compositionally biased region" description="Polar residues" evidence="16">
    <location>
        <begin position="683"/>
        <end position="708"/>
    </location>
</feature>
<dbReference type="InterPro" id="IPR028878">
    <property type="entry name" value="RNase_E"/>
</dbReference>
<comment type="similarity">
    <text evidence="1">Belongs to the RNase E/G family. RNase G subfamily.</text>
</comment>
<comment type="subcellular location">
    <subcellularLocation>
        <location evidence="15">Cytoplasm</location>
    </subcellularLocation>
    <subcellularLocation>
        <location evidence="15">Cell inner membrane</location>
        <topology evidence="15">Peripheral membrane protein</topology>
        <orientation evidence="15">Cytoplasmic side</orientation>
    </subcellularLocation>
</comment>
<comment type="subunit">
    <text evidence="15">Component of the RNA degradosome, which is a multiprotein complex involved in RNA processing and mRNA degradation. Within the RNA degradosome, RNase E assembles into a homotetramer formed by a dimer of dimers.</text>
</comment>
<dbReference type="InterPro" id="IPR048583">
    <property type="entry name" value="RNase_E_G_thioredoxin-like"/>
</dbReference>
<dbReference type="InterPro" id="IPR003029">
    <property type="entry name" value="S1_domain"/>
</dbReference>
<dbReference type="GO" id="GO:0008995">
    <property type="term" value="F:ribonuclease E activity"/>
    <property type="evidence" value="ECO:0007669"/>
    <property type="project" value="UniProtKB-EC"/>
</dbReference>
<dbReference type="PROSITE" id="PS50126">
    <property type="entry name" value="S1"/>
    <property type="match status" value="1"/>
</dbReference>
<feature type="compositionally biased region" description="Basic residues" evidence="16">
    <location>
        <begin position="655"/>
        <end position="670"/>
    </location>
</feature>
<evidence type="ECO:0000256" key="13">
    <source>
        <dbReference type="ARBA" id="ARBA00022884"/>
    </source>
</evidence>
<keyword evidence="7 15" id="KW-0540">Nuclease</keyword>
<dbReference type="EC" id="3.1.26.12" evidence="15"/>
<evidence type="ECO:0000256" key="16">
    <source>
        <dbReference type="SAM" id="MobiDB-lite"/>
    </source>
</evidence>
<keyword evidence="2 15" id="KW-1003">Cell membrane</keyword>
<evidence type="ECO:0000256" key="7">
    <source>
        <dbReference type="ARBA" id="ARBA00022722"/>
    </source>
</evidence>
<evidence type="ECO:0000313" key="19">
    <source>
        <dbReference type="Proteomes" id="UP001142810"/>
    </source>
</evidence>
<dbReference type="PANTHER" id="PTHR30001:SF1">
    <property type="entry name" value="RIBONUCLEASE E_G-LIKE PROTEIN, CHLOROPLASTIC"/>
    <property type="match status" value="1"/>
</dbReference>
<keyword evidence="11 15" id="KW-0378">Hydrolase</keyword>
<keyword evidence="3 15" id="KW-0963">Cytoplasm</keyword>
<dbReference type="PANTHER" id="PTHR30001">
    <property type="entry name" value="RIBONUCLEASE"/>
    <property type="match status" value="1"/>
</dbReference>
<keyword evidence="15" id="KW-0820">tRNA-binding</keyword>
<dbReference type="Proteomes" id="UP001142810">
    <property type="component" value="Unassembled WGS sequence"/>
</dbReference>
<feature type="binding site" evidence="15">
    <location>
        <position position="403"/>
    </location>
    <ligand>
        <name>Zn(2+)</name>
        <dbReference type="ChEBI" id="CHEBI:29105"/>
        <note>ligand shared between dimeric partners</note>
    </ligand>
</feature>
<evidence type="ECO:0000256" key="1">
    <source>
        <dbReference type="ARBA" id="ARBA00005663"/>
    </source>
</evidence>
<dbReference type="Gene3D" id="3.40.1260.20">
    <property type="entry name" value="Ribonuclease E, catalytic domain"/>
    <property type="match status" value="1"/>
</dbReference>
<comment type="function">
    <text evidence="15">Endoribonuclease that plays a central role in RNA processing and decay. Required for the maturation of 5S and 16S rRNAs and the majority of tRNAs. Also involved in the degradation of most mRNAs.</text>
</comment>
<keyword evidence="4 15" id="KW-0997">Cell inner membrane</keyword>
<evidence type="ECO:0000256" key="2">
    <source>
        <dbReference type="ARBA" id="ARBA00022475"/>
    </source>
</evidence>
<dbReference type="RefSeq" id="WP_265617458.1">
    <property type="nucleotide sequence ID" value="NZ_JAPFRD010000010.1"/>
</dbReference>
<evidence type="ECO:0000256" key="3">
    <source>
        <dbReference type="ARBA" id="ARBA00022490"/>
    </source>
</evidence>
<keyword evidence="15" id="KW-0862">Zinc</keyword>
<keyword evidence="12 15" id="KW-0460">Magnesium</keyword>
<feature type="binding site" evidence="15">
    <location>
        <position position="302"/>
    </location>
    <ligand>
        <name>Mg(2+)</name>
        <dbReference type="ChEBI" id="CHEBI:18420"/>
        <note>catalytic</note>
    </ligand>
</feature>
<keyword evidence="6 15" id="KW-0819">tRNA processing</keyword>
<evidence type="ECO:0000256" key="15">
    <source>
        <dbReference type="HAMAP-Rule" id="MF_00970"/>
    </source>
</evidence>
<dbReference type="Gene3D" id="2.40.50.140">
    <property type="entry name" value="Nucleic acid-binding proteins"/>
    <property type="match status" value="1"/>
</dbReference>
<keyword evidence="13 15" id="KW-0694">RNA-binding</keyword>
<evidence type="ECO:0000256" key="6">
    <source>
        <dbReference type="ARBA" id="ARBA00022694"/>
    </source>
</evidence>